<sequence length="121" mass="13674">MWETRVLSLVLEDPLEKEMATLQYSCLENPMDGGAWWVTVHGVAKSQTRLSDFKKKKKNLFKGPSDFGITADSDCSHEIKRCLLFGRKAITNLYVLKSIDITLLTKVHSQSYGFSSIPVCM</sequence>
<dbReference type="Proteomes" id="UP001176941">
    <property type="component" value="Chromosome 26"/>
</dbReference>
<organism evidence="1 2">
    <name type="scientific">Rangifer tarandus platyrhynchus</name>
    <name type="common">Svalbard reindeer</name>
    <dbReference type="NCBI Taxonomy" id="3082113"/>
    <lineage>
        <taxon>Eukaryota</taxon>
        <taxon>Metazoa</taxon>
        <taxon>Chordata</taxon>
        <taxon>Craniata</taxon>
        <taxon>Vertebrata</taxon>
        <taxon>Euteleostomi</taxon>
        <taxon>Mammalia</taxon>
        <taxon>Eutheria</taxon>
        <taxon>Laurasiatheria</taxon>
        <taxon>Artiodactyla</taxon>
        <taxon>Ruminantia</taxon>
        <taxon>Pecora</taxon>
        <taxon>Cervidae</taxon>
        <taxon>Odocoileinae</taxon>
        <taxon>Rangifer</taxon>
    </lineage>
</organism>
<proteinExistence type="predicted"/>
<protein>
    <submittedName>
        <fullName evidence="1">Uncharacterized protein</fullName>
    </submittedName>
</protein>
<evidence type="ECO:0000313" key="2">
    <source>
        <dbReference type="Proteomes" id="UP001176941"/>
    </source>
</evidence>
<gene>
    <name evidence="1" type="ORF">MRATA1EN1_LOCUS15993</name>
</gene>
<dbReference type="EMBL" id="OX459962">
    <property type="protein sequence ID" value="CAI9167031.1"/>
    <property type="molecule type" value="Genomic_DNA"/>
</dbReference>
<reference evidence="1" key="1">
    <citation type="submission" date="2023-04" db="EMBL/GenBank/DDBJ databases">
        <authorList>
            <consortium name="ELIXIR-Norway"/>
        </authorList>
    </citation>
    <scope>NUCLEOTIDE SEQUENCE [LARGE SCALE GENOMIC DNA]</scope>
</reference>
<accession>A0ABN8Z268</accession>
<keyword evidence="2" id="KW-1185">Reference proteome</keyword>
<evidence type="ECO:0000313" key="1">
    <source>
        <dbReference type="EMBL" id="CAI9167031.1"/>
    </source>
</evidence>
<name>A0ABN8Z268_RANTA</name>